<name>A3TXZ4_PSEBH</name>
<dbReference type="HOGENOM" id="CLU_2937044_0_0_5"/>
<comment type="caution">
    <text evidence="2">The sequence shown here is derived from an EMBL/GenBank/DDBJ whole genome shotgun (WGS) entry which is preliminary data.</text>
</comment>
<keyword evidence="3" id="KW-1185">Reference proteome</keyword>
<organism evidence="2 3">
    <name type="scientific">Pseudooceanicola batsensis (strain ATCC BAA-863 / DSM 15984 / KCTC 12145 / HTCC2597)</name>
    <name type="common">Oceanicola batsensis</name>
    <dbReference type="NCBI Taxonomy" id="252305"/>
    <lineage>
        <taxon>Bacteria</taxon>
        <taxon>Pseudomonadati</taxon>
        <taxon>Pseudomonadota</taxon>
        <taxon>Alphaproteobacteria</taxon>
        <taxon>Rhodobacterales</taxon>
        <taxon>Paracoccaceae</taxon>
        <taxon>Pseudooceanicola</taxon>
    </lineage>
</organism>
<feature type="compositionally biased region" description="Basic and acidic residues" evidence="1">
    <location>
        <begin position="47"/>
        <end position="60"/>
    </location>
</feature>
<evidence type="ECO:0000313" key="3">
    <source>
        <dbReference type="Proteomes" id="UP000004318"/>
    </source>
</evidence>
<reference evidence="2 3" key="1">
    <citation type="journal article" date="2010" name="J. Bacteriol.">
        <title>Genome sequences of Oceanicola granulosus HTCC2516(T) and Oceanicola batsensis HTCC2597(TDelta).</title>
        <authorList>
            <person name="Thrash J.C."/>
            <person name="Cho J.C."/>
            <person name="Vergin K.L."/>
            <person name="Giovannoni S.J."/>
        </authorList>
    </citation>
    <scope>NUCLEOTIDE SEQUENCE [LARGE SCALE GENOMIC DNA]</scope>
    <source>
        <strain evidence="3">ATCC BAA-863 / DSM 15984 / KCTC 12145 / HTCC2597</strain>
    </source>
</reference>
<dbReference type="STRING" id="252305.OB2597_12828"/>
<proteinExistence type="predicted"/>
<dbReference type="Proteomes" id="UP000004318">
    <property type="component" value="Unassembled WGS sequence"/>
</dbReference>
<sequence>MLDRQIDDLSQNVPRRCAQSVSEIRVAKRHGTKRRIEVKIGGVQNSHTRDDIDPIGDHNS</sequence>
<dbReference type="AlphaFoldDB" id="A3TXZ4"/>
<protein>
    <submittedName>
        <fullName evidence="2">Uncharacterized protein</fullName>
    </submittedName>
</protein>
<feature type="region of interest" description="Disordered" evidence="1">
    <location>
        <begin position="41"/>
        <end position="60"/>
    </location>
</feature>
<gene>
    <name evidence="2" type="ORF">OB2597_12828</name>
</gene>
<dbReference type="EMBL" id="AAMO01000005">
    <property type="protein sequence ID" value="EAQ03028.1"/>
    <property type="molecule type" value="Genomic_DNA"/>
</dbReference>
<accession>A3TXZ4</accession>
<evidence type="ECO:0000313" key="2">
    <source>
        <dbReference type="EMBL" id="EAQ03028.1"/>
    </source>
</evidence>
<evidence type="ECO:0000256" key="1">
    <source>
        <dbReference type="SAM" id="MobiDB-lite"/>
    </source>
</evidence>